<feature type="region of interest" description="Disordered" evidence="1">
    <location>
        <begin position="493"/>
        <end position="517"/>
    </location>
</feature>
<name>A0AAD3TH99_NEPGR</name>
<protein>
    <submittedName>
        <fullName evidence="2">Uncharacterized protein</fullName>
    </submittedName>
</protein>
<organism evidence="2 3">
    <name type="scientific">Nepenthes gracilis</name>
    <name type="common">Slender pitcher plant</name>
    <dbReference type="NCBI Taxonomy" id="150966"/>
    <lineage>
        <taxon>Eukaryota</taxon>
        <taxon>Viridiplantae</taxon>
        <taxon>Streptophyta</taxon>
        <taxon>Embryophyta</taxon>
        <taxon>Tracheophyta</taxon>
        <taxon>Spermatophyta</taxon>
        <taxon>Magnoliopsida</taxon>
        <taxon>eudicotyledons</taxon>
        <taxon>Gunneridae</taxon>
        <taxon>Pentapetalae</taxon>
        <taxon>Caryophyllales</taxon>
        <taxon>Nepenthaceae</taxon>
        <taxon>Nepenthes</taxon>
    </lineage>
</organism>
<accession>A0AAD3TH99</accession>
<proteinExistence type="predicted"/>
<feature type="region of interest" description="Disordered" evidence="1">
    <location>
        <begin position="153"/>
        <end position="181"/>
    </location>
</feature>
<keyword evidence="3" id="KW-1185">Reference proteome</keyword>
<gene>
    <name evidence="2" type="ORF">Nepgr_031295</name>
</gene>
<dbReference type="EMBL" id="BSYO01000036">
    <property type="protein sequence ID" value="GMH29452.1"/>
    <property type="molecule type" value="Genomic_DNA"/>
</dbReference>
<evidence type="ECO:0000256" key="1">
    <source>
        <dbReference type="SAM" id="MobiDB-lite"/>
    </source>
</evidence>
<sequence>MDSCVANDPQNPSGVLHLPDPLGEVPPESNLDGSEAPDKICTKDAAHVKQLDPADAYGQRRTQIDKRCYGPCGYWNQVLYWEQMLLLELWNGGMCSGAAAVWSQTIIQDWMQLWLNFEELDRVLLHLAVEGVGDDVGLSLFVVPIENHVQTSCWTPGDKEPSQSNRFLPGLEPGSNKSNGVSPEAGADIMHKSELLRAPGSVSLQETIAGTLKASWSSVVKQGLPGGNPGSDPLIPGMLDGSPPLKFYHPDKIEDGVASITPLIDVLTQGECNTSTKSSKVELCSKKLEDLLPAPSIGDAPIGKSKVGSAMESSFSPAVGDGQLGDIDLLQHAAENLYDSNLMPPSLKPANENYELEPDASSFMPLDKAPIVKVLRFAPEILSVEAPSSASHSRKMAPCSDICHPFVFRKSIRGQKVSVEAPMDAAPKLASSPIAPPGDAHGEVAVKALSSSDVVHDAPAVEVVLTNNGSSIHREEVDLDCWPLVDSQAPLEDAESSIDVVPNPGTKIEDHDSLVPSSKGEISELAPASPVDLDHTPSSITRLYSKYSQDVSNIEGLVTTSPFGSQDRAQKKSRRKKKSASSKTKLPCGWFGRPISILAYGRFRISCLLLSHSPPLSLCSSLTRLFGYSMARFGGAVISISC</sequence>
<comment type="caution">
    <text evidence="2">The sequence shown here is derived from an EMBL/GenBank/DDBJ whole genome shotgun (WGS) entry which is preliminary data.</text>
</comment>
<feature type="compositionally biased region" description="Basic residues" evidence="1">
    <location>
        <begin position="571"/>
        <end position="580"/>
    </location>
</feature>
<feature type="region of interest" description="Disordered" evidence="1">
    <location>
        <begin position="558"/>
        <end position="584"/>
    </location>
</feature>
<evidence type="ECO:0000313" key="2">
    <source>
        <dbReference type="EMBL" id="GMH29452.1"/>
    </source>
</evidence>
<feature type="region of interest" description="Disordered" evidence="1">
    <location>
        <begin position="1"/>
        <end position="35"/>
    </location>
</feature>
<evidence type="ECO:0000313" key="3">
    <source>
        <dbReference type="Proteomes" id="UP001279734"/>
    </source>
</evidence>
<reference evidence="2" key="1">
    <citation type="submission" date="2023-05" db="EMBL/GenBank/DDBJ databases">
        <title>Nepenthes gracilis genome sequencing.</title>
        <authorList>
            <person name="Fukushima K."/>
        </authorList>
    </citation>
    <scope>NUCLEOTIDE SEQUENCE</scope>
    <source>
        <strain evidence="2">SING2019-196</strain>
    </source>
</reference>
<dbReference type="AlphaFoldDB" id="A0AAD3TH99"/>
<dbReference type="Proteomes" id="UP001279734">
    <property type="component" value="Unassembled WGS sequence"/>
</dbReference>